<evidence type="ECO:0000313" key="6">
    <source>
        <dbReference type="Proteomes" id="UP000825679"/>
    </source>
</evidence>
<evidence type="ECO:0000313" key="5">
    <source>
        <dbReference type="EMBL" id="QZA77214.1"/>
    </source>
</evidence>
<name>A0ABX8Z3Q6_9NEIS</name>
<keyword evidence="6" id="KW-1185">Reference proteome</keyword>
<dbReference type="Pfam" id="PF25967">
    <property type="entry name" value="RND-MFP_C"/>
    <property type="match status" value="1"/>
</dbReference>
<dbReference type="PANTHER" id="PTHR30469">
    <property type="entry name" value="MULTIDRUG RESISTANCE PROTEIN MDTA"/>
    <property type="match status" value="1"/>
</dbReference>
<dbReference type="PANTHER" id="PTHR30469:SF38">
    <property type="entry name" value="HLYD FAMILY SECRETION PROTEIN"/>
    <property type="match status" value="1"/>
</dbReference>
<evidence type="ECO:0000259" key="4">
    <source>
        <dbReference type="Pfam" id="PF25967"/>
    </source>
</evidence>
<accession>A0ABX8Z3Q6</accession>
<protein>
    <submittedName>
        <fullName evidence="5">Efflux RND transporter periplasmic adaptor subunit</fullName>
    </submittedName>
</protein>
<proteinExistence type="inferred from homology"/>
<evidence type="ECO:0000259" key="3">
    <source>
        <dbReference type="Pfam" id="PF25876"/>
    </source>
</evidence>
<dbReference type="PROSITE" id="PS51257">
    <property type="entry name" value="PROKAR_LIPOPROTEIN"/>
    <property type="match status" value="1"/>
</dbReference>
<dbReference type="Gene3D" id="2.40.420.20">
    <property type="match status" value="1"/>
</dbReference>
<dbReference type="Pfam" id="PF25876">
    <property type="entry name" value="HH_MFP_RND"/>
    <property type="match status" value="1"/>
</dbReference>
<dbReference type="Proteomes" id="UP000825679">
    <property type="component" value="Chromosome"/>
</dbReference>
<feature type="coiled-coil region" evidence="2">
    <location>
        <begin position="107"/>
        <end position="165"/>
    </location>
</feature>
<dbReference type="Gene3D" id="2.40.50.100">
    <property type="match status" value="1"/>
</dbReference>
<gene>
    <name evidence="5" type="ORF">K4H28_13100</name>
</gene>
<dbReference type="NCBIfam" id="TIGR01730">
    <property type="entry name" value="RND_mfp"/>
    <property type="match status" value="1"/>
</dbReference>
<dbReference type="SUPFAM" id="SSF111369">
    <property type="entry name" value="HlyD-like secretion proteins"/>
    <property type="match status" value="1"/>
</dbReference>
<reference evidence="5 6" key="1">
    <citation type="submission" date="2021-08" db="EMBL/GenBank/DDBJ databases">
        <title>complete genome sequencing of Deefgea sp. D25.</title>
        <authorList>
            <person name="Bae J.-W."/>
            <person name="Gim D.-H."/>
        </authorList>
    </citation>
    <scope>NUCLEOTIDE SEQUENCE [LARGE SCALE GENOMIC DNA]</scope>
    <source>
        <strain evidence="5 6">D25</strain>
    </source>
</reference>
<dbReference type="RefSeq" id="WP_221005597.1">
    <property type="nucleotide sequence ID" value="NZ_CP081150.1"/>
</dbReference>
<dbReference type="InterPro" id="IPR006143">
    <property type="entry name" value="RND_pump_MFP"/>
</dbReference>
<dbReference type="Gene3D" id="1.10.287.470">
    <property type="entry name" value="Helix hairpin bin"/>
    <property type="match status" value="1"/>
</dbReference>
<evidence type="ECO:0000256" key="2">
    <source>
        <dbReference type="SAM" id="Coils"/>
    </source>
</evidence>
<sequence>MSLIDAKFTHAVRNTIALSAALTLLVACKPAEEAPPPELRSVKVMQVGGQDGTDLTVLSGTVHAKDQINLAFRVDGRMVSRSVNVGDLVKAGQEVAVLNPDTEQNGVIAAEANLEGARALLIEARANENRNRYLLSQNFISQAAFDRIVQQANSAQAQVNAAQANLNISRTRLGYTRLISDATGVVTAVGAEPGEVVQGGRMVVELALQDGRDAIFNIPSQLKDTVPNDPKISISLSKDPSVSVEGRVREVAPRADPVTGSFRIRVALIDPPPAMRLGTTVTGRIKIDTPEGFNVPSTALTRGDGAAAVWVVDSKTNQVALRKVEVAHSNLSSVVISKGLAAGDLVVTAGVQALRAGQKVNPLRGDK</sequence>
<feature type="domain" description="Multidrug resistance protein MdtA-like alpha-helical hairpin" evidence="3">
    <location>
        <begin position="110"/>
        <end position="176"/>
    </location>
</feature>
<dbReference type="InterPro" id="IPR058624">
    <property type="entry name" value="MdtA-like_HH"/>
</dbReference>
<evidence type="ECO:0000256" key="1">
    <source>
        <dbReference type="ARBA" id="ARBA00009477"/>
    </source>
</evidence>
<dbReference type="Gene3D" id="2.40.30.170">
    <property type="match status" value="1"/>
</dbReference>
<dbReference type="InterPro" id="IPR058627">
    <property type="entry name" value="MdtA-like_C"/>
</dbReference>
<keyword evidence="2" id="KW-0175">Coiled coil</keyword>
<dbReference type="EMBL" id="CP081150">
    <property type="protein sequence ID" value="QZA77214.1"/>
    <property type="molecule type" value="Genomic_DNA"/>
</dbReference>
<organism evidence="5 6">
    <name type="scientific">Deefgea tanakiae</name>
    <dbReference type="NCBI Taxonomy" id="2865840"/>
    <lineage>
        <taxon>Bacteria</taxon>
        <taxon>Pseudomonadati</taxon>
        <taxon>Pseudomonadota</taxon>
        <taxon>Betaproteobacteria</taxon>
        <taxon>Neisseriales</taxon>
        <taxon>Chitinibacteraceae</taxon>
        <taxon>Deefgea</taxon>
    </lineage>
</organism>
<comment type="similarity">
    <text evidence="1">Belongs to the membrane fusion protein (MFP) (TC 8.A.1) family.</text>
</comment>
<feature type="domain" description="Multidrug resistance protein MdtA-like C-terminal permuted SH3" evidence="4">
    <location>
        <begin position="295"/>
        <end position="352"/>
    </location>
</feature>